<evidence type="ECO:0000313" key="4">
    <source>
        <dbReference type="EMBL" id="VFR29366.1"/>
    </source>
</evidence>
<dbReference type="EMBL" id="CAADIH010000005">
    <property type="protein sequence ID" value="VFR36709.1"/>
    <property type="molecule type" value="Genomic_DNA"/>
</dbReference>
<dbReference type="PANTHER" id="PTHR43004:SF8">
    <property type="entry name" value="FAD-BINDING DOMAIN-CONTAINING PROTEIN-RELATED"/>
    <property type="match status" value="1"/>
</dbReference>
<sequence length="600" mass="65637">MESNKKAAESTPVLIVGAGPAGMVEALALARQGIRSTLLTMYPYTAHTPRAHVINQRTMEIFRALGIEESVDAVADPAEFMENNVWVTTMAGTEVARISAWGTGPNRQRYSDASPCNMCNYPQHLLEPIIMKAVVETGLVDVRFGHEYLSHAQDEHGVISRIKVCESGHEYSIDSSYLIGADGGRSRVLDQLGIQHEGVQNAGRVLFVWIEADLSRYAQHRPGILYHPVVPDGRVGLILVRPWNEWIAGAYVDDSFDASNHDAILALIRRFIGDETISIRIKHVSPWSVNGCSAPQYSRGRVFCMGDAVHRHAPWNGLGLNTGVADAFNLAWKLKFVLDGVAEPSLLHSYDAERVPIGRQVIRRVGETTAQMVNLPASIGNLPGLPVSEMVLNAETLFENTTAAAERREALNTALEPLRTTGFNALGAEIGYRYRAGAIIADSTAEPLPEGHPDHSYRATTWPGARLPHVWLETSRKRLSSLDIIKGAAFTLIVGIESDKWRDAVASLPPALQSVVEVVQIGGAYGIRDIYGDWRRVREIGEDGAVLVRPDHHVAWRAMAANSVQQLGEILSCLIGSAPRQEVATDDITEPRYAPVAATK</sequence>
<keyword evidence="4" id="KW-0560">Oxidoreductase</keyword>
<organism evidence="4">
    <name type="scientific">plant metagenome</name>
    <dbReference type="NCBI Taxonomy" id="1297885"/>
    <lineage>
        <taxon>unclassified sequences</taxon>
        <taxon>metagenomes</taxon>
        <taxon>organismal metagenomes</taxon>
    </lineage>
</organism>
<keyword evidence="2" id="KW-0274">FAD</keyword>
<keyword evidence="4" id="KW-0503">Monooxygenase</keyword>
<dbReference type="AlphaFoldDB" id="A0A484PUF3"/>
<dbReference type="InterPro" id="IPR002938">
    <property type="entry name" value="FAD-bd"/>
</dbReference>
<dbReference type="GO" id="GO:0018666">
    <property type="term" value="F:2,4-dichlorophenol 6-monooxygenase activity"/>
    <property type="evidence" value="ECO:0007669"/>
    <property type="project" value="UniProtKB-EC"/>
</dbReference>
<dbReference type="Gene3D" id="3.30.9.10">
    <property type="entry name" value="D-Amino Acid Oxidase, subunit A, domain 2"/>
    <property type="match status" value="1"/>
</dbReference>
<evidence type="ECO:0000256" key="2">
    <source>
        <dbReference type="ARBA" id="ARBA00022827"/>
    </source>
</evidence>
<accession>A0A484PUF3</accession>
<dbReference type="EMBL" id="CAADIE010000004">
    <property type="protein sequence ID" value="VFR36240.1"/>
    <property type="molecule type" value="Genomic_DNA"/>
</dbReference>
<evidence type="ECO:0000313" key="5">
    <source>
        <dbReference type="EMBL" id="VFR36240.1"/>
    </source>
</evidence>
<dbReference type="InterPro" id="IPR050641">
    <property type="entry name" value="RIFMO-like"/>
</dbReference>
<dbReference type="PANTHER" id="PTHR43004">
    <property type="entry name" value="TRK SYSTEM POTASSIUM UPTAKE PROTEIN"/>
    <property type="match status" value="1"/>
</dbReference>
<evidence type="ECO:0000256" key="1">
    <source>
        <dbReference type="ARBA" id="ARBA00022630"/>
    </source>
</evidence>
<name>A0A484PUF3_9ZZZZ</name>
<dbReference type="Gene3D" id="3.50.50.60">
    <property type="entry name" value="FAD/NAD(P)-binding domain"/>
    <property type="match status" value="1"/>
</dbReference>
<dbReference type="GO" id="GO:0071949">
    <property type="term" value="F:FAD binding"/>
    <property type="evidence" value="ECO:0007669"/>
    <property type="project" value="InterPro"/>
</dbReference>
<protein>
    <submittedName>
        <fullName evidence="4">2,4-dichlorophenol 6-monooxygenase</fullName>
        <ecNumber evidence="4">1.14.13.20</ecNumber>
    </submittedName>
</protein>
<dbReference type="Gene3D" id="3.40.30.120">
    <property type="match status" value="1"/>
</dbReference>
<keyword evidence="1" id="KW-0285">Flavoprotein</keyword>
<dbReference type="Pfam" id="PF01494">
    <property type="entry name" value="FAD_binding_3"/>
    <property type="match status" value="1"/>
</dbReference>
<evidence type="ECO:0000313" key="6">
    <source>
        <dbReference type="EMBL" id="VFR36709.1"/>
    </source>
</evidence>
<dbReference type="EMBL" id="CAADIB010000019">
    <property type="protein sequence ID" value="VFR38223.1"/>
    <property type="molecule type" value="Genomic_DNA"/>
</dbReference>
<dbReference type="PRINTS" id="PR00420">
    <property type="entry name" value="RNGMNOXGNASE"/>
</dbReference>
<evidence type="ECO:0000313" key="7">
    <source>
        <dbReference type="EMBL" id="VFR38223.1"/>
    </source>
</evidence>
<dbReference type="SUPFAM" id="SSF51905">
    <property type="entry name" value="FAD/NAD(P)-binding domain"/>
    <property type="match status" value="1"/>
</dbReference>
<dbReference type="InterPro" id="IPR036188">
    <property type="entry name" value="FAD/NAD-bd_sf"/>
</dbReference>
<reference evidence="4" key="1">
    <citation type="submission" date="2019-03" db="EMBL/GenBank/DDBJ databases">
        <authorList>
            <person name="Danneels B."/>
        </authorList>
    </citation>
    <scope>NUCLEOTIDE SEQUENCE</scope>
</reference>
<evidence type="ECO:0000259" key="3">
    <source>
        <dbReference type="Pfam" id="PF01494"/>
    </source>
</evidence>
<dbReference type="EC" id="1.14.13.20" evidence="4"/>
<proteinExistence type="predicted"/>
<dbReference type="Pfam" id="PF21274">
    <property type="entry name" value="Rng_hyd_C"/>
    <property type="match status" value="1"/>
</dbReference>
<gene>
    <name evidence="4" type="ORF">ANDO1_3943</name>
    <name evidence="7" type="ORF">ANDO2_3848</name>
    <name evidence="5" type="ORF">BER1_3957</name>
    <name evidence="6" type="ORF">BER2_3929</name>
</gene>
<feature type="domain" description="FAD-binding" evidence="3">
    <location>
        <begin position="11"/>
        <end position="364"/>
    </location>
</feature>
<dbReference type="EMBL" id="CAADHZ010000021">
    <property type="protein sequence ID" value="VFR29366.1"/>
    <property type="molecule type" value="Genomic_DNA"/>
</dbReference>